<protein>
    <submittedName>
        <fullName evidence="1">Uncharacterized protein</fullName>
    </submittedName>
</protein>
<evidence type="ECO:0000313" key="2">
    <source>
        <dbReference type="EMBL" id="CAF4699742.1"/>
    </source>
</evidence>
<dbReference type="Proteomes" id="UP000681967">
    <property type="component" value="Unassembled WGS sequence"/>
</dbReference>
<accession>A0A8S2Y5M6</accession>
<dbReference type="AlphaFoldDB" id="A0A8S2Y5M6"/>
<comment type="caution">
    <text evidence="1">The sequence shown here is derived from an EMBL/GenBank/DDBJ whole genome shotgun (WGS) entry which is preliminary data.</text>
</comment>
<dbReference type="EMBL" id="CAJOBH010086052">
    <property type="protein sequence ID" value="CAF4540993.1"/>
    <property type="molecule type" value="Genomic_DNA"/>
</dbReference>
<evidence type="ECO:0000313" key="1">
    <source>
        <dbReference type="EMBL" id="CAF4540993.1"/>
    </source>
</evidence>
<evidence type="ECO:0000313" key="3">
    <source>
        <dbReference type="Proteomes" id="UP000681967"/>
    </source>
</evidence>
<gene>
    <name evidence="1" type="ORF">BYL167_LOCUS37693</name>
    <name evidence="2" type="ORF">GIL414_LOCUS43009</name>
</gene>
<proteinExistence type="predicted"/>
<sequence length="33" mass="3786">HMINENGISPCPDKVRAINDIPMPRITYRISPH</sequence>
<reference evidence="1" key="1">
    <citation type="submission" date="2021-02" db="EMBL/GenBank/DDBJ databases">
        <authorList>
            <person name="Nowell W R."/>
        </authorList>
    </citation>
    <scope>NUCLEOTIDE SEQUENCE</scope>
</reference>
<name>A0A8S2Y5M6_9BILA</name>
<organism evidence="1 3">
    <name type="scientific">Rotaria magnacalcarata</name>
    <dbReference type="NCBI Taxonomy" id="392030"/>
    <lineage>
        <taxon>Eukaryota</taxon>
        <taxon>Metazoa</taxon>
        <taxon>Spiralia</taxon>
        <taxon>Gnathifera</taxon>
        <taxon>Rotifera</taxon>
        <taxon>Eurotatoria</taxon>
        <taxon>Bdelloidea</taxon>
        <taxon>Philodinida</taxon>
        <taxon>Philodinidae</taxon>
        <taxon>Rotaria</taxon>
    </lineage>
</organism>
<feature type="non-terminal residue" evidence="1">
    <location>
        <position position="1"/>
    </location>
</feature>
<dbReference type="EMBL" id="CAJOBJ010126000">
    <property type="protein sequence ID" value="CAF4699742.1"/>
    <property type="molecule type" value="Genomic_DNA"/>
</dbReference>
<dbReference type="Proteomes" id="UP000681720">
    <property type="component" value="Unassembled WGS sequence"/>
</dbReference>